<sequence length="223" mass="25570">ALDDLERLVVMWLFERSKMAMSGTAGYKLHQQISKALQRHSEAIRNAISHYNTQAAALNPPRPPISWKDIAEYSFLGEFDLLRHCRADVQDNNWAKPAFRQATVKFFRLQRAHEELVHVSMEVRCLWTSIHDEEAHTTKVIDELLISDCPLTSELTKQHQPWHAINQLHLHCLEEIMHHPRYVGSQGVGIRLGTPTIPEDAGVENSQVDMDRAVRVELQLVGM</sequence>
<reference evidence="2" key="2">
    <citation type="submission" date="2015-01" db="EMBL/GenBank/DDBJ databases">
        <title>Evolutionary Origins and Diversification of the Mycorrhizal Mutualists.</title>
        <authorList>
            <consortium name="DOE Joint Genome Institute"/>
            <consortium name="Mycorrhizal Genomics Consortium"/>
            <person name="Kohler A."/>
            <person name="Kuo A."/>
            <person name="Nagy L.G."/>
            <person name="Floudas D."/>
            <person name="Copeland A."/>
            <person name="Barry K.W."/>
            <person name="Cichocki N."/>
            <person name="Veneault-Fourrey C."/>
            <person name="LaButti K."/>
            <person name="Lindquist E.A."/>
            <person name="Lipzen A."/>
            <person name="Lundell T."/>
            <person name="Morin E."/>
            <person name="Murat C."/>
            <person name="Riley R."/>
            <person name="Ohm R."/>
            <person name="Sun H."/>
            <person name="Tunlid A."/>
            <person name="Henrissat B."/>
            <person name="Grigoriev I.V."/>
            <person name="Hibbett D.S."/>
            <person name="Martin F."/>
        </authorList>
    </citation>
    <scope>NUCLEOTIDE SEQUENCE [LARGE SCALE GENOMIC DNA]</scope>
    <source>
        <strain evidence="2">441</strain>
    </source>
</reference>
<proteinExistence type="predicted"/>
<organism evidence="1 2">
    <name type="scientific">Pisolithus microcarpus 441</name>
    <dbReference type="NCBI Taxonomy" id="765257"/>
    <lineage>
        <taxon>Eukaryota</taxon>
        <taxon>Fungi</taxon>
        <taxon>Dikarya</taxon>
        <taxon>Basidiomycota</taxon>
        <taxon>Agaricomycotina</taxon>
        <taxon>Agaricomycetes</taxon>
        <taxon>Agaricomycetidae</taxon>
        <taxon>Boletales</taxon>
        <taxon>Sclerodermatineae</taxon>
        <taxon>Pisolithaceae</taxon>
        <taxon>Pisolithus</taxon>
    </lineage>
</organism>
<gene>
    <name evidence="1" type="ORF">PISMIDRAFT_122265</name>
</gene>
<dbReference type="EMBL" id="KN834170">
    <property type="protein sequence ID" value="KIK11694.1"/>
    <property type="molecule type" value="Genomic_DNA"/>
</dbReference>
<name>A0A0C9YCW8_9AGAM</name>
<accession>A0A0C9YCW8</accession>
<dbReference type="STRING" id="765257.A0A0C9YCW8"/>
<dbReference type="HOGENOM" id="CLU_013084_0_1_1"/>
<keyword evidence="2" id="KW-1185">Reference proteome</keyword>
<feature type="non-terminal residue" evidence="1">
    <location>
        <position position="1"/>
    </location>
</feature>
<dbReference type="AlphaFoldDB" id="A0A0C9YCW8"/>
<evidence type="ECO:0000313" key="2">
    <source>
        <dbReference type="Proteomes" id="UP000054018"/>
    </source>
</evidence>
<dbReference type="Proteomes" id="UP000054018">
    <property type="component" value="Unassembled WGS sequence"/>
</dbReference>
<protein>
    <submittedName>
        <fullName evidence="1">Unplaced genomic scaffold scaffold_486, whole genome shotgun sequence</fullName>
    </submittedName>
</protein>
<evidence type="ECO:0000313" key="1">
    <source>
        <dbReference type="EMBL" id="KIK11694.1"/>
    </source>
</evidence>
<reference evidence="1 2" key="1">
    <citation type="submission" date="2014-04" db="EMBL/GenBank/DDBJ databases">
        <authorList>
            <consortium name="DOE Joint Genome Institute"/>
            <person name="Kuo A."/>
            <person name="Kohler A."/>
            <person name="Costa M.D."/>
            <person name="Nagy L.G."/>
            <person name="Floudas D."/>
            <person name="Copeland A."/>
            <person name="Barry K.W."/>
            <person name="Cichocki N."/>
            <person name="Veneault-Fourrey C."/>
            <person name="LaButti K."/>
            <person name="Lindquist E.A."/>
            <person name="Lipzen A."/>
            <person name="Lundell T."/>
            <person name="Morin E."/>
            <person name="Murat C."/>
            <person name="Sun H."/>
            <person name="Tunlid A."/>
            <person name="Henrissat B."/>
            <person name="Grigoriev I.V."/>
            <person name="Hibbett D.S."/>
            <person name="Martin F."/>
            <person name="Nordberg H.P."/>
            <person name="Cantor M.N."/>
            <person name="Hua S.X."/>
        </authorList>
    </citation>
    <scope>NUCLEOTIDE SEQUENCE [LARGE SCALE GENOMIC DNA]</scope>
    <source>
        <strain evidence="1 2">441</strain>
    </source>
</reference>
<dbReference type="OrthoDB" id="2676448at2759"/>